<evidence type="ECO:0000256" key="8">
    <source>
        <dbReference type="ARBA" id="ARBA00022833"/>
    </source>
</evidence>
<name>A0A5E8B5F8_9ASCO</name>
<keyword evidence="13 15" id="KW-0968">Cytoplasmic vesicle</keyword>
<dbReference type="GO" id="GO:0008270">
    <property type="term" value="F:zinc ion binding"/>
    <property type="evidence" value="ECO:0007669"/>
    <property type="project" value="InterPro"/>
</dbReference>
<dbReference type="Gene3D" id="1.20.120.730">
    <property type="entry name" value="Sec23/Sec24 helical domain"/>
    <property type="match status" value="1"/>
</dbReference>
<evidence type="ECO:0000256" key="5">
    <source>
        <dbReference type="ARBA" id="ARBA00022448"/>
    </source>
</evidence>
<evidence type="ECO:0000259" key="16">
    <source>
        <dbReference type="Pfam" id="PF00626"/>
    </source>
</evidence>
<dbReference type="InterPro" id="IPR007123">
    <property type="entry name" value="Gelsolin-like_dom"/>
</dbReference>
<dbReference type="Pfam" id="PF08033">
    <property type="entry name" value="Sec23_BS"/>
    <property type="match status" value="1"/>
</dbReference>
<evidence type="ECO:0000256" key="13">
    <source>
        <dbReference type="ARBA" id="ARBA00023329"/>
    </source>
</evidence>
<feature type="domain" description="Sec23/Sec24 beta-sandwich" evidence="20">
    <location>
        <begin position="404"/>
        <end position="507"/>
    </location>
</feature>
<dbReference type="InterPro" id="IPR006900">
    <property type="entry name" value="Sec23/24_helical_dom"/>
</dbReference>
<dbReference type="Pfam" id="PF04810">
    <property type="entry name" value="zf-Sec23_Sec24"/>
    <property type="match status" value="1"/>
</dbReference>
<dbReference type="GO" id="GO:0000139">
    <property type="term" value="C:Golgi membrane"/>
    <property type="evidence" value="ECO:0007669"/>
    <property type="project" value="UniProtKB-SubCell"/>
</dbReference>
<dbReference type="InterPro" id="IPR036465">
    <property type="entry name" value="vWFA_dom_sf"/>
</dbReference>
<evidence type="ECO:0000256" key="6">
    <source>
        <dbReference type="ARBA" id="ARBA00022723"/>
    </source>
</evidence>
<dbReference type="InterPro" id="IPR036175">
    <property type="entry name" value="Sec23/24_helical_dom_sf"/>
</dbReference>
<evidence type="ECO:0000256" key="15">
    <source>
        <dbReference type="RuleBase" id="RU365030"/>
    </source>
</evidence>
<comment type="function">
    <text evidence="14 15">Component of the coat protein complex II (COPII) which promotes the formation of transport vesicles from the endoplasmic reticulum (ER). The coat has two main functions, the physical deformation of the endoplasmic reticulum membrane into vesicles and the selection of cargo molecules.</text>
</comment>
<evidence type="ECO:0000259" key="18">
    <source>
        <dbReference type="Pfam" id="PF04811"/>
    </source>
</evidence>
<keyword evidence="5 15" id="KW-0813">Transport</keyword>
<feature type="domain" description="Gelsolin-like" evidence="16">
    <location>
        <begin position="641"/>
        <end position="727"/>
    </location>
</feature>
<dbReference type="EMBL" id="CABVLU010000001">
    <property type="protein sequence ID" value="VVT46556.1"/>
    <property type="molecule type" value="Genomic_DNA"/>
</dbReference>
<accession>A0A5E8B5F8</accession>
<dbReference type="InterPro" id="IPR012990">
    <property type="entry name" value="Beta-sandwich_Sec23_24"/>
</dbReference>
<gene>
    <name evidence="21" type="ORF">SAPINGB_P001272</name>
</gene>
<evidence type="ECO:0000256" key="11">
    <source>
        <dbReference type="ARBA" id="ARBA00023034"/>
    </source>
</evidence>
<evidence type="ECO:0000256" key="12">
    <source>
        <dbReference type="ARBA" id="ARBA00023136"/>
    </source>
</evidence>
<dbReference type="FunFam" id="2.30.30.380:FF:000001">
    <property type="entry name" value="Protein transport protein SEC23"/>
    <property type="match status" value="1"/>
</dbReference>
<dbReference type="SUPFAM" id="SSF81995">
    <property type="entry name" value="beta-sandwich domain of Sec23/24"/>
    <property type="match status" value="1"/>
</dbReference>
<evidence type="ECO:0000259" key="19">
    <source>
        <dbReference type="Pfam" id="PF04815"/>
    </source>
</evidence>
<evidence type="ECO:0000313" key="21">
    <source>
        <dbReference type="EMBL" id="VVT46556.1"/>
    </source>
</evidence>
<dbReference type="GO" id="GO:0070971">
    <property type="term" value="C:endoplasmic reticulum exit site"/>
    <property type="evidence" value="ECO:0007669"/>
    <property type="project" value="TreeGrafter"/>
</dbReference>
<comment type="subcellular location">
    <subcellularLocation>
        <location evidence="15">Cytoplasm</location>
    </subcellularLocation>
    <subcellularLocation>
        <location evidence="1 15">Cytoplasmic vesicle</location>
        <location evidence="1 15">COPII-coated vesicle membrane</location>
        <topology evidence="1 15">Peripheral membrane protein</topology>
        <orientation evidence="1 15">Cytoplasmic side</orientation>
    </subcellularLocation>
    <subcellularLocation>
        <location evidence="2 15">Endoplasmic reticulum membrane</location>
        <topology evidence="2 15">Peripheral membrane protein</topology>
        <orientation evidence="2 15">Cytoplasmic side</orientation>
    </subcellularLocation>
    <subcellularLocation>
        <location evidence="15">Golgi apparatus membrane</location>
        <topology evidence="15">Peripheral membrane protein</topology>
        <orientation evidence="15">Cytoplasmic side</orientation>
    </subcellularLocation>
</comment>
<evidence type="ECO:0000259" key="17">
    <source>
        <dbReference type="Pfam" id="PF04810"/>
    </source>
</evidence>
<keyword evidence="6 15" id="KW-0479">Metal-binding</keyword>
<feature type="domain" description="Zinc finger Sec23/Sec24-type" evidence="17">
    <location>
        <begin position="51"/>
        <end position="91"/>
    </location>
</feature>
<evidence type="ECO:0000313" key="22">
    <source>
        <dbReference type="Proteomes" id="UP000398389"/>
    </source>
</evidence>
<dbReference type="OrthoDB" id="10256289at2759"/>
<dbReference type="InterPro" id="IPR037364">
    <property type="entry name" value="Sec23"/>
</dbReference>
<dbReference type="Proteomes" id="UP000398389">
    <property type="component" value="Unassembled WGS sequence"/>
</dbReference>
<reference evidence="21 22" key="1">
    <citation type="submission" date="2019-09" db="EMBL/GenBank/DDBJ databases">
        <authorList>
            <person name="Brejova B."/>
        </authorList>
    </citation>
    <scope>NUCLEOTIDE SEQUENCE [LARGE SCALE GENOMIC DNA]</scope>
</reference>
<keyword evidence="8 15" id="KW-0862">Zinc</keyword>
<dbReference type="GO" id="GO:0005096">
    <property type="term" value="F:GTPase activator activity"/>
    <property type="evidence" value="ECO:0007669"/>
    <property type="project" value="TreeGrafter"/>
</dbReference>
<dbReference type="Gene3D" id="2.60.40.1670">
    <property type="entry name" value="beta-sandwich domain of Sec23/24"/>
    <property type="match status" value="1"/>
</dbReference>
<evidence type="ECO:0000256" key="9">
    <source>
        <dbReference type="ARBA" id="ARBA00022892"/>
    </source>
</evidence>
<dbReference type="RefSeq" id="XP_031851886.1">
    <property type="nucleotide sequence ID" value="XM_031995995.1"/>
</dbReference>
<evidence type="ECO:0000256" key="3">
    <source>
        <dbReference type="ARBA" id="ARBA00009210"/>
    </source>
</evidence>
<dbReference type="GO" id="GO:0090110">
    <property type="term" value="P:COPII-coated vesicle cargo loading"/>
    <property type="evidence" value="ECO:0007669"/>
    <property type="project" value="TreeGrafter"/>
</dbReference>
<keyword evidence="15" id="KW-0963">Cytoplasm</keyword>
<dbReference type="Gene3D" id="3.40.20.10">
    <property type="entry name" value="Severin"/>
    <property type="match status" value="1"/>
</dbReference>
<feature type="domain" description="Sec23/Sec24 trunk" evidence="18">
    <location>
        <begin position="120"/>
        <end position="393"/>
    </location>
</feature>
<keyword evidence="12 15" id="KW-0472">Membrane</keyword>
<dbReference type="InterPro" id="IPR036180">
    <property type="entry name" value="Gelsolin-like_dom_sf"/>
</dbReference>
<keyword evidence="10 15" id="KW-0653">Protein transport</keyword>
<dbReference type="FunFam" id="3.40.20.10:FF:000041">
    <property type="entry name" value="Protein transport protein SEC23"/>
    <property type="match status" value="1"/>
</dbReference>
<dbReference type="Pfam" id="PF04815">
    <property type="entry name" value="Sec23_helical"/>
    <property type="match status" value="1"/>
</dbReference>
<keyword evidence="22" id="KW-1185">Reference proteome</keyword>
<evidence type="ECO:0000256" key="7">
    <source>
        <dbReference type="ARBA" id="ARBA00022824"/>
    </source>
</evidence>
<organism evidence="21 22">
    <name type="scientific">Magnusiomyces paraingens</name>
    <dbReference type="NCBI Taxonomy" id="2606893"/>
    <lineage>
        <taxon>Eukaryota</taxon>
        <taxon>Fungi</taxon>
        <taxon>Dikarya</taxon>
        <taxon>Ascomycota</taxon>
        <taxon>Saccharomycotina</taxon>
        <taxon>Dipodascomycetes</taxon>
        <taxon>Dipodascales</taxon>
        <taxon>Dipodascaceae</taxon>
        <taxon>Magnusiomyces</taxon>
    </lineage>
</organism>
<sequence length="775" mass="86390">METEEELNGVRFSWNVIPSTAEEAKKAMVPIGVMYQPLLDREDLAILSQDPIVCRNEACRAILNPYCMIDARGHSWICRFCGSRNALPPSYNVSSQETLPRELLPTNTTVEYALNRKANAPLVFLFVVDVCQDDENMQALRDTLLVSLSLLPQDALVGLISYGKHVHIHELGYADTTKTLAFNGKKTYSAKQIQEVLGFLSPDLRAKKNQGPNTRQSSFAQQTSAAETLSKYLLPLATAEFALTNTLEQLQQDTFSVKAHNRPLRATGLALDVAISILETALPHTGSRVMLFSGGPCTTGPGLVVGCPHKEAIRSHHDIDEDDAPHYKAACKHYEMLSRRASRNGIVVDIFAGSYDQIGLDEMKPLSDHTGGVMVLTDAFTTSIFKQSFLRVFTKNDDGTLAMAFAANFEVKLSQELRVSGLVGHAVGQNNKTGYVAETAIGIGGTSSWKLCGLSPRSTYALYFDSVGKTPPPITNGAPPQAFVQFITHYQHSSGMFRLRVTTVGRALSQPNQANVLKQSFDQEAAAALLARLAVYRLATQHELIENIMMWLDATLIKMCKHFGEYARDDPGSFRLIPELGYYFPQFIYHLRRSQFLQVFNNSPDETAYYRHVLLTEDTNNSTVMIQPTLMAYSIENPTEGTPVLLDSTSLQPGRILLLDTFFHLLIYYGETIAAWKKAGYQDLDEYANFKTMLQQPRKDASELLVDRFPLPRFIETEAKGSQARFLMARLNPTRSVGNATEFDYGSTMVLTDDVSLQKFMEYLIKYSVSSKQKF</sequence>
<dbReference type="InterPro" id="IPR036174">
    <property type="entry name" value="Znf_Sec23_Sec24_sf"/>
</dbReference>
<comment type="similarity">
    <text evidence="3 15">Belongs to the SEC23/SEC24 family. SEC23 subfamily.</text>
</comment>
<dbReference type="PANTHER" id="PTHR11141">
    <property type="entry name" value="PROTEIN TRANSPORT PROTEIN SEC23"/>
    <property type="match status" value="1"/>
</dbReference>
<dbReference type="FunFam" id="3.40.50.410:FF:000008">
    <property type="entry name" value="Protein transport protein SEC23"/>
    <property type="match status" value="1"/>
</dbReference>
<feature type="domain" description="Sec23/Sec24 helical" evidence="19">
    <location>
        <begin position="522"/>
        <end position="623"/>
    </location>
</feature>
<proteinExistence type="inferred from homology"/>
<dbReference type="SUPFAM" id="SSF53300">
    <property type="entry name" value="vWA-like"/>
    <property type="match status" value="1"/>
</dbReference>
<dbReference type="Gene3D" id="2.30.30.380">
    <property type="entry name" value="Zn-finger domain of Sec23/24"/>
    <property type="match status" value="1"/>
</dbReference>
<keyword evidence="9 15" id="KW-0931">ER-Golgi transport</keyword>
<dbReference type="Gene3D" id="3.40.50.410">
    <property type="entry name" value="von Willebrand factor, type A domain"/>
    <property type="match status" value="1"/>
</dbReference>
<dbReference type="Pfam" id="PF00626">
    <property type="entry name" value="Gelsolin"/>
    <property type="match status" value="1"/>
</dbReference>
<dbReference type="PANTHER" id="PTHR11141:SF0">
    <property type="entry name" value="PROTEIN TRANSPORT PROTEIN SEC23"/>
    <property type="match status" value="1"/>
</dbReference>
<dbReference type="AlphaFoldDB" id="A0A5E8B5F8"/>
<dbReference type="InterPro" id="IPR029006">
    <property type="entry name" value="ADF-H/Gelsolin-like_dom_sf"/>
</dbReference>
<dbReference type="GO" id="GO:0030127">
    <property type="term" value="C:COPII vesicle coat"/>
    <property type="evidence" value="ECO:0007669"/>
    <property type="project" value="InterPro"/>
</dbReference>
<evidence type="ECO:0000256" key="14">
    <source>
        <dbReference type="ARBA" id="ARBA00025471"/>
    </source>
</evidence>
<evidence type="ECO:0000256" key="2">
    <source>
        <dbReference type="ARBA" id="ARBA00004397"/>
    </source>
</evidence>
<dbReference type="SUPFAM" id="SSF82919">
    <property type="entry name" value="Zn-finger domain of Sec23/24"/>
    <property type="match status" value="1"/>
</dbReference>
<dbReference type="Pfam" id="PF04811">
    <property type="entry name" value="Sec23_trunk"/>
    <property type="match status" value="1"/>
</dbReference>
<dbReference type="InterPro" id="IPR006896">
    <property type="entry name" value="Sec23/24_trunk_dom"/>
</dbReference>
<dbReference type="GeneID" id="43580095"/>
<dbReference type="GO" id="GO:0006886">
    <property type="term" value="P:intracellular protein transport"/>
    <property type="evidence" value="ECO:0007669"/>
    <property type="project" value="InterPro"/>
</dbReference>
<protein>
    <recommendedName>
        <fullName evidence="4 15">Protein transport protein SEC23</fullName>
    </recommendedName>
</protein>
<keyword evidence="7 15" id="KW-0256">Endoplasmic reticulum</keyword>
<dbReference type="GO" id="GO:0005789">
    <property type="term" value="C:endoplasmic reticulum membrane"/>
    <property type="evidence" value="ECO:0007669"/>
    <property type="project" value="UniProtKB-SubCell"/>
</dbReference>
<dbReference type="SUPFAM" id="SSF81811">
    <property type="entry name" value="Helical domain of Sec23/24"/>
    <property type="match status" value="1"/>
</dbReference>
<dbReference type="SUPFAM" id="SSF82754">
    <property type="entry name" value="C-terminal, gelsolin-like domain of Sec23/24"/>
    <property type="match status" value="1"/>
</dbReference>
<keyword evidence="11 15" id="KW-0333">Golgi apparatus</keyword>
<evidence type="ECO:0000259" key="20">
    <source>
        <dbReference type="Pfam" id="PF08033"/>
    </source>
</evidence>
<dbReference type="InterPro" id="IPR006895">
    <property type="entry name" value="Znf_Sec23_Sec24"/>
</dbReference>
<evidence type="ECO:0000256" key="10">
    <source>
        <dbReference type="ARBA" id="ARBA00022927"/>
    </source>
</evidence>
<evidence type="ECO:0000256" key="4">
    <source>
        <dbReference type="ARBA" id="ARBA00021212"/>
    </source>
</evidence>
<evidence type="ECO:0000256" key="1">
    <source>
        <dbReference type="ARBA" id="ARBA00004299"/>
    </source>
</evidence>